<dbReference type="PROSITE" id="PS00198">
    <property type="entry name" value="4FE4S_FER_1"/>
    <property type="match status" value="1"/>
</dbReference>
<evidence type="ECO:0000313" key="6">
    <source>
        <dbReference type="EMBL" id="AHF06625.1"/>
    </source>
</evidence>
<feature type="domain" description="4Fe-4S ferredoxin-type" evidence="5">
    <location>
        <begin position="86"/>
        <end position="115"/>
    </location>
</feature>
<dbReference type="HOGENOM" id="CLU_043374_1_2_9"/>
<dbReference type="AlphaFoldDB" id="W0E6V7"/>
<evidence type="ECO:0000313" key="7">
    <source>
        <dbReference type="Proteomes" id="UP000010847"/>
    </source>
</evidence>
<keyword evidence="4" id="KW-0411">Iron-sulfur</keyword>
<dbReference type="InterPro" id="IPR017900">
    <property type="entry name" value="4Fe4S_Fe_S_CS"/>
</dbReference>
<dbReference type="InterPro" id="IPR017896">
    <property type="entry name" value="4Fe4S_Fe-S-bd"/>
</dbReference>
<dbReference type="STRING" id="871968.DESME_05795"/>
<dbReference type="InterPro" id="IPR050954">
    <property type="entry name" value="ET_IronSulfur_Cluster-Binding"/>
</dbReference>
<keyword evidence="3" id="KW-0408">Iron</keyword>
<dbReference type="Gene3D" id="3.30.70.20">
    <property type="match status" value="2"/>
</dbReference>
<dbReference type="SUPFAM" id="SSF54862">
    <property type="entry name" value="4Fe-4S ferredoxins"/>
    <property type="match status" value="1"/>
</dbReference>
<dbReference type="CDD" id="cd10551">
    <property type="entry name" value="PsrB"/>
    <property type="match status" value="1"/>
</dbReference>
<gene>
    <name evidence="6" type="ORF">DESME_05795</name>
</gene>
<dbReference type="PROSITE" id="PS51379">
    <property type="entry name" value="4FE4S_FER_2"/>
    <property type="match status" value="3"/>
</dbReference>
<keyword evidence="7" id="KW-1185">Reference proteome</keyword>
<dbReference type="Pfam" id="PF12800">
    <property type="entry name" value="Fer4_4"/>
    <property type="match status" value="1"/>
</dbReference>
<dbReference type="PANTHER" id="PTHR43177:SF3">
    <property type="entry name" value="PROTEIN NRFC HOMOLOG"/>
    <property type="match status" value="1"/>
</dbReference>
<accession>W0E6V7</accession>
<dbReference type="Proteomes" id="UP000010847">
    <property type="component" value="Chromosome"/>
</dbReference>
<feature type="domain" description="4Fe-4S ferredoxin-type" evidence="5">
    <location>
        <begin position="8"/>
        <end position="37"/>
    </location>
</feature>
<sequence length="190" mass="20768">MILLAKKYTMVVNLAKCIGCQACTVACKFQNNVPEGQFRTKTPTEGIKGTYPNVSTYFIKEACQMCQEAPCVSVCPTKASHYNEDGVVLIDINKCVGCKYCMTACPYDARFLNKETGAADKCTFCYEARVSKGEKPACVSTCLGGALMFGDLNDPSSDVSKFLATHKSEVRKPEFGTHPSVNYIYEGVVK</sequence>
<dbReference type="EMBL" id="CP007032">
    <property type="protein sequence ID" value="AHF06625.1"/>
    <property type="molecule type" value="Genomic_DNA"/>
</dbReference>
<dbReference type="eggNOG" id="COG0437">
    <property type="taxonomic scope" value="Bacteria"/>
</dbReference>
<evidence type="ECO:0000256" key="2">
    <source>
        <dbReference type="ARBA" id="ARBA00022723"/>
    </source>
</evidence>
<evidence type="ECO:0000256" key="4">
    <source>
        <dbReference type="ARBA" id="ARBA00023014"/>
    </source>
</evidence>
<dbReference type="PANTHER" id="PTHR43177">
    <property type="entry name" value="PROTEIN NRFC"/>
    <property type="match status" value="1"/>
</dbReference>
<feature type="domain" description="4Fe-4S ferredoxin-type" evidence="5">
    <location>
        <begin position="54"/>
        <end position="85"/>
    </location>
</feature>
<dbReference type="Pfam" id="PF13247">
    <property type="entry name" value="Fer4_11"/>
    <property type="match status" value="1"/>
</dbReference>
<proteinExistence type="predicted"/>
<evidence type="ECO:0000256" key="3">
    <source>
        <dbReference type="ARBA" id="ARBA00023004"/>
    </source>
</evidence>
<keyword evidence="1" id="KW-0004">4Fe-4S</keyword>
<dbReference type="GO" id="GO:0046872">
    <property type="term" value="F:metal ion binding"/>
    <property type="evidence" value="ECO:0007669"/>
    <property type="project" value="UniProtKB-KW"/>
</dbReference>
<dbReference type="GO" id="GO:0051539">
    <property type="term" value="F:4 iron, 4 sulfur cluster binding"/>
    <property type="evidence" value="ECO:0007669"/>
    <property type="project" value="UniProtKB-KW"/>
</dbReference>
<evidence type="ECO:0000259" key="5">
    <source>
        <dbReference type="PROSITE" id="PS51379"/>
    </source>
</evidence>
<protein>
    <submittedName>
        <fullName evidence="6">4Fe-4S ferredoxin</fullName>
    </submittedName>
</protein>
<name>W0E6V7_9FIRM</name>
<keyword evidence="2" id="KW-0479">Metal-binding</keyword>
<organism evidence="6 7">
    <name type="scientific">Desulfitobacterium metallireducens DSM 15288</name>
    <dbReference type="NCBI Taxonomy" id="871968"/>
    <lineage>
        <taxon>Bacteria</taxon>
        <taxon>Bacillati</taxon>
        <taxon>Bacillota</taxon>
        <taxon>Clostridia</taxon>
        <taxon>Eubacteriales</taxon>
        <taxon>Desulfitobacteriaceae</taxon>
        <taxon>Desulfitobacterium</taxon>
    </lineage>
</organism>
<reference evidence="6 7" key="1">
    <citation type="submission" date="2013-12" db="EMBL/GenBank/DDBJ databases">
        <authorList>
            <consortium name="DOE Joint Genome Institute"/>
            <person name="Smidt H."/>
            <person name="Huntemann M."/>
            <person name="Han J."/>
            <person name="Chen A."/>
            <person name="Kyrpides N."/>
            <person name="Mavromatis K."/>
            <person name="Markowitz V."/>
            <person name="Palaniappan K."/>
            <person name="Ivanova N."/>
            <person name="Schaumberg A."/>
            <person name="Pati A."/>
            <person name="Liolios K."/>
            <person name="Nordberg H.P."/>
            <person name="Cantor M.N."/>
            <person name="Hua S.X."/>
            <person name="Woyke T."/>
        </authorList>
    </citation>
    <scope>NUCLEOTIDE SEQUENCE [LARGE SCALE GENOMIC DNA]</scope>
    <source>
        <strain evidence="7">DSM 15288</strain>
    </source>
</reference>
<dbReference type="KEGG" id="dmt:DESME_05795"/>
<evidence type="ECO:0000256" key="1">
    <source>
        <dbReference type="ARBA" id="ARBA00022485"/>
    </source>
</evidence>